<dbReference type="GeneID" id="98178477"/>
<evidence type="ECO:0000313" key="11">
    <source>
        <dbReference type="Proteomes" id="UP001628179"/>
    </source>
</evidence>
<evidence type="ECO:0000313" key="10">
    <source>
        <dbReference type="EMBL" id="GAB1317524.1"/>
    </source>
</evidence>
<protein>
    <recommendedName>
        <fullName evidence="3 8">DNA replication regulator SLD2</fullName>
    </recommendedName>
</protein>
<dbReference type="InterPro" id="IPR040203">
    <property type="entry name" value="Sld2"/>
</dbReference>
<feature type="region of interest" description="Disordered" evidence="9">
    <location>
        <begin position="515"/>
        <end position="612"/>
    </location>
</feature>
<comment type="subcellular location">
    <subcellularLocation>
        <location evidence="1 8">Nucleus</location>
    </subcellularLocation>
</comment>
<comment type="caution">
    <text evidence="10">The sequence shown here is derived from an EMBL/GenBank/DDBJ whole genome shotgun (WGS) entry which is preliminary data.</text>
</comment>
<reference evidence="10 11" key="1">
    <citation type="submission" date="2024-09" db="EMBL/GenBank/DDBJ databases">
        <title>Itraconazole resistance in Madurella fahalii resulting from another homologue of gene encoding cytochrome P450 14-alpha sterol demethylase (CYP51).</title>
        <authorList>
            <person name="Yoshioka I."/>
            <person name="Fahal A.H."/>
            <person name="Kaneko S."/>
            <person name="Yaguchi T."/>
        </authorList>
    </citation>
    <scope>NUCLEOTIDE SEQUENCE [LARGE SCALE GENOMIC DNA]</scope>
    <source>
        <strain evidence="10 11">IFM 68171</strain>
    </source>
</reference>
<evidence type="ECO:0000256" key="3">
    <source>
        <dbReference type="ARBA" id="ARBA00018363"/>
    </source>
</evidence>
<feature type="region of interest" description="Disordered" evidence="9">
    <location>
        <begin position="63"/>
        <end position="165"/>
    </location>
</feature>
<keyword evidence="5 8" id="KW-0539">Nucleus</keyword>
<dbReference type="CDD" id="cd22289">
    <property type="entry name" value="RecQL4_SLD2_NTD"/>
    <property type="match status" value="1"/>
</dbReference>
<comment type="similarity">
    <text evidence="2 8">Belongs to the SLD2 family.</text>
</comment>
<feature type="compositionally biased region" description="Basic and acidic residues" evidence="9">
    <location>
        <begin position="403"/>
        <end position="433"/>
    </location>
</feature>
<accession>A0ABQ0GID3</accession>
<feature type="compositionally biased region" description="Basic residues" evidence="9">
    <location>
        <begin position="575"/>
        <end position="593"/>
    </location>
</feature>
<keyword evidence="11" id="KW-1185">Reference proteome</keyword>
<feature type="compositionally biased region" description="Basic residues" evidence="9">
    <location>
        <begin position="465"/>
        <end position="475"/>
    </location>
</feature>
<feature type="compositionally biased region" description="Acidic residues" evidence="9">
    <location>
        <begin position="440"/>
        <end position="451"/>
    </location>
</feature>
<feature type="region of interest" description="Disordered" evidence="9">
    <location>
        <begin position="389"/>
        <end position="502"/>
    </location>
</feature>
<comment type="function">
    <text evidence="7 8">Has a role in the initiation of DNA replication. Required at S-phase checkpoint.</text>
</comment>
<evidence type="ECO:0000256" key="7">
    <source>
        <dbReference type="ARBA" id="ARBA00025253"/>
    </source>
</evidence>
<evidence type="ECO:0000256" key="4">
    <source>
        <dbReference type="ARBA" id="ARBA00022705"/>
    </source>
</evidence>
<dbReference type="PANTHER" id="PTHR28124:SF1">
    <property type="entry name" value="DNA REPLICATION REGULATOR SLD2"/>
    <property type="match status" value="1"/>
</dbReference>
<dbReference type="Gene3D" id="1.10.10.1460">
    <property type="match status" value="1"/>
</dbReference>
<dbReference type="Pfam" id="PF11719">
    <property type="entry name" value="Drc1-Sld2"/>
    <property type="match status" value="1"/>
</dbReference>
<sequence>MPHQTMDEQARAGYESRSLQLRAELKKWENDWASTHGGKKPGRDDIKQNVDIAQKYKQYNKLRDILAGKIPPPPPAPADDDRNHQHQHRKRKQSDAVLPPPQTPSKRSKAAQTPRKGAQHLHSETGPSGPRTPATTAATPALSRKLFTPARPPTSISPTPHKDGRVLGLFDLLAGTPSKSESRAIQASLIPPAVAATPSKRRTIDVSALLTTTPTTSTSRFAHHTQPSQRPSSSSSTAANPPPHVEGGGGGKEPLFYTSTATPLHSRHGDARFTTAATTAITTPTSTRVSKLKFSTPAFLRRRTITGATTTTNGGLSRVNEQTEDGGVDGLGEWKVGPLRLPRKLVPGNGRGLSSVVAGLRRIEDEAHADEEEVMREMEMEMEMEMEGGKTGVGEAARATTSGKREGVVRDSRPSEPSKDGVEKVIAKEEREVPPLLSGFDDEALYDSPDDEGGRRQNGQQPLRVFKKRGQKRTTRLVSMRPTRSKRPSQATAADDDENLVPETQLNIIATATATITNDEADELRLSDHDVGDSDGGTGSGSDDEFEGDDAGKKSKQKTQSSNNGSKTQTGVVKRAVRKVKATAHANFKRLKLKNSGAKGGPGHNSRWRRRR</sequence>
<name>A0ABQ0GID3_9PEZI</name>
<dbReference type="RefSeq" id="XP_070919255.1">
    <property type="nucleotide sequence ID" value="XM_071063154.1"/>
</dbReference>
<keyword evidence="4 8" id="KW-0235">DNA replication</keyword>
<keyword evidence="6 8" id="KW-0131">Cell cycle</keyword>
<feature type="compositionally biased region" description="Low complexity" evidence="9">
    <location>
        <begin position="132"/>
        <end position="141"/>
    </location>
</feature>
<dbReference type="PANTHER" id="PTHR28124">
    <property type="entry name" value="DNA REPLICATION REGULATOR SLD2"/>
    <property type="match status" value="1"/>
</dbReference>
<evidence type="ECO:0000256" key="8">
    <source>
        <dbReference type="RuleBase" id="RU367067"/>
    </source>
</evidence>
<proteinExistence type="inferred from homology"/>
<evidence type="ECO:0000256" key="2">
    <source>
        <dbReference type="ARBA" id="ARBA00007276"/>
    </source>
</evidence>
<evidence type="ECO:0000256" key="9">
    <source>
        <dbReference type="SAM" id="MobiDB-lite"/>
    </source>
</evidence>
<gene>
    <name evidence="10" type="ORF">MFIFM68171_07734</name>
</gene>
<evidence type="ECO:0000256" key="5">
    <source>
        <dbReference type="ARBA" id="ARBA00023242"/>
    </source>
</evidence>
<dbReference type="EMBL" id="BAAFSV010000004">
    <property type="protein sequence ID" value="GAB1317524.1"/>
    <property type="molecule type" value="Genomic_DNA"/>
</dbReference>
<feature type="compositionally biased region" description="Low complexity" evidence="9">
    <location>
        <begin position="558"/>
        <end position="567"/>
    </location>
</feature>
<feature type="region of interest" description="Disordered" evidence="9">
    <location>
        <begin position="30"/>
        <end position="51"/>
    </location>
</feature>
<feature type="compositionally biased region" description="Basic and acidic residues" evidence="9">
    <location>
        <begin position="523"/>
        <end position="532"/>
    </location>
</feature>
<dbReference type="InterPro" id="IPR021110">
    <property type="entry name" value="DNA_rep_checkpnt_protein"/>
</dbReference>
<dbReference type="Proteomes" id="UP001628179">
    <property type="component" value="Unassembled WGS sequence"/>
</dbReference>
<feature type="region of interest" description="Disordered" evidence="9">
    <location>
        <begin position="309"/>
        <end position="330"/>
    </location>
</feature>
<feature type="region of interest" description="Disordered" evidence="9">
    <location>
        <begin position="214"/>
        <end position="270"/>
    </location>
</feature>
<evidence type="ECO:0000256" key="6">
    <source>
        <dbReference type="ARBA" id="ARBA00023306"/>
    </source>
</evidence>
<organism evidence="10 11">
    <name type="scientific">Madurella fahalii</name>
    <dbReference type="NCBI Taxonomy" id="1157608"/>
    <lineage>
        <taxon>Eukaryota</taxon>
        <taxon>Fungi</taxon>
        <taxon>Dikarya</taxon>
        <taxon>Ascomycota</taxon>
        <taxon>Pezizomycotina</taxon>
        <taxon>Sordariomycetes</taxon>
        <taxon>Sordariomycetidae</taxon>
        <taxon>Sordariales</taxon>
        <taxon>Sordariales incertae sedis</taxon>
        <taxon>Madurella</taxon>
    </lineage>
</organism>
<evidence type="ECO:0000256" key="1">
    <source>
        <dbReference type="ARBA" id="ARBA00004123"/>
    </source>
</evidence>
<feature type="compositionally biased region" description="Low complexity" evidence="9">
    <location>
        <begin position="214"/>
        <end position="239"/>
    </location>
</feature>